<name>A0ABU7LC32_9NOCA</name>
<reference evidence="1 2" key="1">
    <citation type="submission" date="2023-07" db="EMBL/GenBank/DDBJ databases">
        <authorList>
            <person name="Girao M."/>
            <person name="Carvalho M.F."/>
        </authorList>
    </citation>
    <scope>NUCLEOTIDE SEQUENCE [LARGE SCALE GENOMIC DNA]</scope>
    <source>
        <strain evidence="1 2">YIM65754</strain>
    </source>
</reference>
<proteinExistence type="predicted"/>
<dbReference type="Pfam" id="PF06314">
    <property type="entry name" value="ADC"/>
    <property type="match status" value="1"/>
</dbReference>
<dbReference type="SUPFAM" id="SSF160104">
    <property type="entry name" value="Acetoacetate decarboxylase-like"/>
    <property type="match status" value="1"/>
</dbReference>
<organism evidence="1 2">
    <name type="scientific">Rhodococcus artemisiae</name>
    <dbReference type="NCBI Taxonomy" id="714159"/>
    <lineage>
        <taxon>Bacteria</taxon>
        <taxon>Bacillati</taxon>
        <taxon>Actinomycetota</taxon>
        <taxon>Actinomycetes</taxon>
        <taxon>Mycobacteriales</taxon>
        <taxon>Nocardiaceae</taxon>
        <taxon>Rhodococcus</taxon>
    </lineage>
</organism>
<gene>
    <name evidence="1" type="ORF">Q7514_14970</name>
</gene>
<evidence type="ECO:0000313" key="1">
    <source>
        <dbReference type="EMBL" id="MEE2058822.1"/>
    </source>
</evidence>
<dbReference type="InterPro" id="IPR023375">
    <property type="entry name" value="ADC_dom_sf"/>
</dbReference>
<dbReference type="EMBL" id="JAUTXY010000006">
    <property type="protein sequence ID" value="MEE2058822.1"/>
    <property type="molecule type" value="Genomic_DNA"/>
</dbReference>
<protein>
    <submittedName>
        <fullName evidence="1">Acetoacetate decarboxylase family protein</fullName>
    </submittedName>
</protein>
<keyword evidence="2" id="KW-1185">Reference proteome</keyword>
<comment type="caution">
    <text evidence="1">The sequence shown here is derived from an EMBL/GenBank/DDBJ whole genome shotgun (WGS) entry which is preliminary data.</text>
</comment>
<dbReference type="Proteomes" id="UP001336020">
    <property type="component" value="Unassembled WGS sequence"/>
</dbReference>
<dbReference type="Gene3D" id="2.40.400.10">
    <property type="entry name" value="Acetoacetate decarboxylase-like"/>
    <property type="match status" value="1"/>
</dbReference>
<dbReference type="InterPro" id="IPR010451">
    <property type="entry name" value="Acetoacetate_decarboxylase"/>
</dbReference>
<sequence>MSDVHMVLGTPIGMPVQVRTATAFMAVFSVPVSPTQALIAHTGLELLQYRPGRGLCTLVFVDYVDGDLGPYNEFGVCFLVRDHARRGGGVPQDLRDLATGGAGALIHQLPVDGEFTRAAGRGIWGFPKVLADFDTDHSSATKRGTVSCDGALIAELSVAPGLPVPGKGIAASLAAYSHLDDVTRRTTWDMNPSGVRTRTGGATLRLGTHPIAEELHRLGLPRRALVTSSIPDLRMTFGSAEAVTPGPRDPDL</sequence>
<accession>A0ABU7LC32</accession>
<evidence type="ECO:0000313" key="2">
    <source>
        <dbReference type="Proteomes" id="UP001336020"/>
    </source>
</evidence>